<dbReference type="PROSITE" id="PS51257">
    <property type="entry name" value="PROKAR_LIPOPROTEIN"/>
    <property type="match status" value="1"/>
</dbReference>
<organism evidence="1 2">
    <name type="scientific">Sphingobacterium tabacisoli</name>
    <dbReference type="NCBI Taxonomy" id="2044855"/>
    <lineage>
        <taxon>Bacteria</taxon>
        <taxon>Pseudomonadati</taxon>
        <taxon>Bacteroidota</taxon>
        <taxon>Sphingobacteriia</taxon>
        <taxon>Sphingobacteriales</taxon>
        <taxon>Sphingobacteriaceae</taxon>
        <taxon>Sphingobacterium</taxon>
    </lineage>
</organism>
<keyword evidence="2" id="KW-1185">Reference proteome</keyword>
<dbReference type="Proteomes" id="UP001597440">
    <property type="component" value="Unassembled WGS sequence"/>
</dbReference>
<accession>A0ABW5L5F3</accession>
<gene>
    <name evidence="1" type="ORF">ACFSQW_17855</name>
</gene>
<proteinExistence type="predicted"/>
<comment type="caution">
    <text evidence="1">The sequence shown here is derived from an EMBL/GenBank/DDBJ whole genome shotgun (WGS) entry which is preliminary data.</text>
</comment>
<reference evidence="2" key="1">
    <citation type="journal article" date="2019" name="Int. J. Syst. Evol. Microbiol.">
        <title>The Global Catalogue of Microorganisms (GCM) 10K type strain sequencing project: providing services to taxonomists for standard genome sequencing and annotation.</title>
        <authorList>
            <consortium name="The Broad Institute Genomics Platform"/>
            <consortium name="The Broad Institute Genome Sequencing Center for Infectious Disease"/>
            <person name="Wu L."/>
            <person name="Ma J."/>
        </authorList>
    </citation>
    <scope>NUCLEOTIDE SEQUENCE [LARGE SCALE GENOMIC DNA]</scope>
    <source>
        <strain evidence="2">KCTC 52298</strain>
    </source>
</reference>
<evidence type="ECO:0000313" key="2">
    <source>
        <dbReference type="Proteomes" id="UP001597440"/>
    </source>
</evidence>
<name>A0ABW5L5F3_9SPHI</name>
<evidence type="ECO:0000313" key="1">
    <source>
        <dbReference type="EMBL" id="MFD2556264.1"/>
    </source>
</evidence>
<evidence type="ECO:0008006" key="3">
    <source>
        <dbReference type="Google" id="ProtNLM"/>
    </source>
</evidence>
<dbReference type="RefSeq" id="WP_210352668.1">
    <property type="nucleotide sequence ID" value="NZ_JAEQMU010000001.1"/>
</dbReference>
<dbReference type="EMBL" id="JBHULD010000018">
    <property type="protein sequence ID" value="MFD2556264.1"/>
    <property type="molecule type" value="Genomic_DNA"/>
</dbReference>
<protein>
    <recommendedName>
        <fullName evidence="3">Lipoprotein</fullName>
    </recommendedName>
</protein>
<sequence length="281" mass="32090">MYKILLIAYFGLLLLAGCRAVKPVQLKNEIIEPSIVRLRDSILQQGLDGEALYTLMGDIKPLSSVVAFSLPIGNADSSMRLDEAVLPIDSLRYLARVNQIQQAVALIDLPDLKFVLVPYRSAYSKNRILQLSVIRVSRLDSLLEAKSQFFGQYGFVPGTDPTVLLTVNEYEKKYERLRGYGYLFGYPDYAVDFFVLAFQQSDATGKHVNRKFFHIPTFEKEEGNFVYAYPMDYTPGPQDSALYRRSETVLKEYKLLRSRYIKSDSTLSAYELLRDIAQSER</sequence>